<name>A0A9P8UW43_9PEZI</name>
<proteinExistence type="predicted"/>
<accession>A0A9P8UW43</accession>
<dbReference type="Proteomes" id="UP000758603">
    <property type="component" value="Unassembled WGS sequence"/>
</dbReference>
<evidence type="ECO:0000256" key="1">
    <source>
        <dbReference type="SAM" id="MobiDB-lite"/>
    </source>
</evidence>
<dbReference type="AlphaFoldDB" id="A0A9P8UW43"/>
<reference evidence="2" key="1">
    <citation type="journal article" date="2021" name="Nat. Commun.">
        <title>Genetic determinants of endophytism in the Arabidopsis root mycobiome.</title>
        <authorList>
            <person name="Mesny F."/>
            <person name="Miyauchi S."/>
            <person name="Thiergart T."/>
            <person name="Pickel B."/>
            <person name="Atanasova L."/>
            <person name="Karlsson M."/>
            <person name="Huettel B."/>
            <person name="Barry K.W."/>
            <person name="Haridas S."/>
            <person name="Chen C."/>
            <person name="Bauer D."/>
            <person name="Andreopoulos W."/>
            <person name="Pangilinan J."/>
            <person name="LaButti K."/>
            <person name="Riley R."/>
            <person name="Lipzen A."/>
            <person name="Clum A."/>
            <person name="Drula E."/>
            <person name="Henrissat B."/>
            <person name="Kohler A."/>
            <person name="Grigoriev I.V."/>
            <person name="Martin F.M."/>
            <person name="Hacquard S."/>
        </authorList>
    </citation>
    <scope>NUCLEOTIDE SEQUENCE</scope>
    <source>
        <strain evidence="2">MPI-SDFR-AT-0073</strain>
    </source>
</reference>
<evidence type="ECO:0000313" key="2">
    <source>
        <dbReference type="EMBL" id="KAH6659258.1"/>
    </source>
</evidence>
<dbReference type="GeneID" id="70138416"/>
<dbReference type="OrthoDB" id="5308957at2759"/>
<gene>
    <name evidence="2" type="ORF">BKA67DRAFT_8937</name>
</gene>
<evidence type="ECO:0000313" key="3">
    <source>
        <dbReference type="Proteomes" id="UP000758603"/>
    </source>
</evidence>
<feature type="compositionally biased region" description="Basic and acidic residues" evidence="1">
    <location>
        <begin position="43"/>
        <end position="55"/>
    </location>
</feature>
<dbReference type="InterPro" id="IPR011990">
    <property type="entry name" value="TPR-like_helical_dom_sf"/>
</dbReference>
<dbReference type="EMBL" id="JAGPXC010000001">
    <property type="protein sequence ID" value="KAH6659258.1"/>
    <property type="molecule type" value="Genomic_DNA"/>
</dbReference>
<dbReference type="RefSeq" id="XP_045963389.1">
    <property type="nucleotide sequence ID" value="XM_046109525.1"/>
</dbReference>
<dbReference type="Gene3D" id="1.25.40.10">
    <property type="entry name" value="Tetratricopeptide repeat domain"/>
    <property type="match status" value="1"/>
</dbReference>
<keyword evidence="3" id="KW-1185">Reference proteome</keyword>
<protein>
    <submittedName>
        <fullName evidence="2">Uncharacterized protein</fullName>
    </submittedName>
</protein>
<organism evidence="2 3">
    <name type="scientific">Truncatella angustata</name>
    <dbReference type="NCBI Taxonomy" id="152316"/>
    <lineage>
        <taxon>Eukaryota</taxon>
        <taxon>Fungi</taxon>
        <taxon>Dikarya</taxon>
        <taxon>Ascomycota</taxon>
        <taxon>Pezizomycotina</taxon>
        <taxon>Sordariomycetes</taxon>
        <taxon>Xylariomycetidae</taxon>
        <taxon>Amphisphaeriales</taxon>
        <taxon>Sporocadaceae</taxon>
        <taxon>Truncatella</taxon>
    </lineage>
</organism>
<comment type="caution">
    <text evidence="2">The sequence shown here is derived from an EMBL/GenBank/DDBJ whole genome shotgun (WGS) entry which is preliminary data.</text>
</comment>
<sequence>MYKHRFKLWGLAKYKRPTKEISTLQTKKVAYRTRHSGSAVSIKSEDTKPDGSKPTERAYRAQLVKSNALPLHASGSAAIDPRFGITSPYFHEESMYHAIKDYYNASFSSLFTWTEISPSTGVVQVKPRLLQIREQLQDLHSRFRIALNKLSGPQPLNPADLAEGIKILRVCFARFPDILAAEDPILISHVLDLIRRVQESGHTFIETQLRRHIFWLAKTRGQPRSTSLLSHALMIELPLDRYHRSLLTEIAVHAFQQYLGPYHFETLQLKMWLLFNREESSFLRGYGLRQLYSQLESDVGKDVFDDRHMDILMNLSSHYFRAGEPESALSVVNYVFLNPARLEALKKVPEILYNFYWLAGKALGKQSKHIDAEGYFRKALSVAQQKLDKNATDDSSYLSVMTALELNLRDQDRLNDADEVLAMRQAYIRKSLASVGEQESTG</sequence>
<feature type="region of interest" description="Disordered" evidence="1">
    <location>
        <begin position="35"/>
        <end position="55"/>
    </location>
</feature>